<dbReference type="Gene3D" id="1.20.960.30">
    <property type="match status" value="1"/>
</dbReference>
<dbReference type="Proteomes" id="UP000590412">
    <property type="component" value="Unassembled WGS sequence"/>
</dbReference>
<dbReference type="InterPro" id="IPR020472">
    <property type="entry name" value="WD40_PAC1"/>
</dbReference>
<dbReference type="Gene3D" id="2.130.10.10">
    <property type="entry name" value="YVTN repeat-like/Quinoprotein amine dehydrogenase"/>
    <property type="match status" value="4"/>
</dbReference>
<organism evidence="13 14">
    <name type="scientific">Candida parapsilosis</name>
    <name type="common">Yeast</name>
    <dbReference type="NCBI Taxonomy" id="5480"/>
    <lineage>
        <taxon>Eukaryota</taxon>
        <taxon>Fungi</taxon>
        <taxon>Dikarya</taxon>
        <taxon>Ascomycota</taxon>
        <taxon>Saccharomycotina</taxon>
        <taxon>Pichiomycetes</taxon>
        <taxon>Debaryomycetaceae</taxon>
        <taxon>Candida/Lodderomyces clade</taxon>
        <taxon>Candida</taxon>
    </lineage>
</organism>
<dbReference type="PANTHER" id="PTHR22847">
    <property type="entry name" value="WD40 REPEAT PROTEIN"/>
    <property type="match status" value="1"/>
</dbReference>
<dbReference type="GO" id="GO:0051012">
    <property type="term" value="P:microtubule sliding"/>
    <property type="evidence" value="ECO:0007669"/>
    <property type="project" value="UniProtKB-UniRule"/>
</dbReference>
<evidence type="ECO:0000256" key="12">
    <source>
        <dbReference type="PROSITE-ProRule" id="PRU00221"/>
    </source>
</evidence>
<name>A0A8X7T9K4_CANPA</name>
<dbReference type="GO" id="GO:0005875">
    <property type="term" value="C:microtubule associated complex"/>
    <property type="evidence" value="ECO:0007669"/>
    <property type="project" value="UniProtKB-UniRule"/>
</dbReference>
<dbReference type="SUPFAM" id="SSF50978">
    <property type="entry name" value="WD40 repeat-like"/>
    <property type="match status" value="1"/>
</dbReference>
<proteinExistence type="inferred from homology"/>
<dbReference type="InterPro" id="IPR015943">
    <property type="entry name" value="WD40/YVTN_repeat-like_dom_sf"/>
</dbReference>
<keyword evidence="4 11" id="KW-0132">Cell division</keyword>
<sequence>MSNSILTERQQVELNKAILQYLQPFCSSSETNEHLLQQLSKLLLPNSNSSTTHNEGEIVDQYLEKKWSTVLRLQKKIIDLENEVTNLRSVVDVAPVKISKDRINWIPMSAIQNFEAPSVVNSVRLHPVLPLVFAGCNDGSINVWNFASDDNALPEKILKAHTRGVNKLAFSQNKIEMNKGDESQYILASCSSDLTIKLYNATTYTHLKTLRGHDHTVSSIVFSAHDMLYSVSRDKTIKVWNVVDGTCIKSFVGHSEWVRDLDVCSGEFGDFVLTCSNDQSGRLSHGQSGTGIALLIGHTHVIEAVTFLPKLSNSVIDSFIMANSDLFPTLPIELIKNQVYDKLGFKYCLTASRDNSIKLWLLPPPTLVPGRTPMPSKYNQAQAWHIANLQGHSSWVKTLQVHPNGRYIISGSDDKTIKIWDLNGLNIDDSVGVLRTLAGHQGFVTDIDFARLAKRKDEINGNSHDDNNDDNVIKDIEARMRCVVASGSTDNVVKIWK</sequence>
<dbReference type="GO" id="GO:0005874">
    <property type="term" value="C:microtubule"/>
    <property type="evidence" value="ECO:0007669"/>
    <property type="project" value="UniProtKB-KW"/>
</dbReference>
<dbReference type="InterPro" id="IPR001680">
    <property type="entry name" value="WD40_rpt"/>
</dbReference>
<evidence type="ECO:0000256" key="5">
    <source>
        <dbReference type="ARBA" id="ARBA00022701"/>
    </source>
</evidence>
<comment type="subunit">
    <text evidence="11">Self-associates. Interacts with NDL1 and dynein.</text>
</comment>
<feature type="repeat" description="WD" evidence="12">
    <location>
        <begin position="389"/>
        <end position="423"/>
    </location>
</feature>
<keyword evidence="3 12" id="KW-0853">WD repeat</keyword>
<dbReference type="GO" id="GO:0051301">
    <property type="term" value="P:cell division"/>
    <property type="evidence" value="ECO:0007669"/>
    <property type="project" value="UniProtKB-KW"/>
</dbReference>
<evidence type="ECO:0000256" key="4">
    <source>
        <dbReference type="ARBA" id="ARBA00022618"/>
    </source>
</evidence>
<dbReference type="PRINTS" id="PR00320">
    <property type="entry name" value="GPROTEINBRPT"/>
</dbReference>
<dbReference type="SUPFAM" id="SSF109925">
    <property type="entry name" value="Lissencephaly-1 protein (Lis-1, PAF-AH alpha) N-terminal domain"/>
    <property type="match status" value="1"/>
</dbReference>
<dbReference type="PROSITE" id="PS00678">
    <property type="entry name" value="WD_REPEATS_1"/>
    <property type="match status" value="2"/>
</dbReference>
<dbReference type="InterPro" id="IPR019775">
    <property type="entry name" value="WD40_repeat_CS"/>
</dbReference>
<evidence type="ECO:0000256" key="1">
    <source>
        <dbReference type="ARBA" id="ARBA00022448"/>
    </source>
</evidence>
<evidence type="ECO:0000256" key="10">
    <source>
        <dbReference type="ARBA" id="ARBA00023306"/>
    </source>
</evidence>
<evidence type="ECO:0000256" key="11">
    <source>
        <dbReference type="HAMAP-Rule" id="MF_03141"/>
    </source>
</evidence>
<dbReference type="PIRSF" id="PIRSF037647">
    <property type="entry name" value="Dynein_regulator_Lis1"/>
    <property type="match status" value="1"/>
</dbReference>
<evidence type="ECO:0000313" key="14">
    <source>
        <dbReference type="Proteomes" id="UP000590412"/>
    </source>
</evidence>
<dbReference type="EMBL" id="JABWAB010000006">
    <property type="protein sequence ID" value="KAF6048960.1"/>
    <property type="molecule type" value="Genomic_DNA"/>
</dbReference>
<dbReference type="GO" id="GO:1990234">
    <property type="term" value="C:transferase complex"/>
    <property type="evidence" value="ECO:0007669"/>
    <property type="project" value="UniProtKB-ARBA"/>
</dbReference>
<accession>A0A8X7T9K4</accession>
<keyword evidence="7 11" id="KW-0498">Mitosis</keyword>
<dbReference type="PROSITE" id="PS50294">
    <property type="entry name" value="WD_REPEATS_REGION"/>
    <property type="match status" value="2"/>
</dbReference>
<dbReference type="Pfam" id="PF00400">
    <property type="entry name" value="WD40"/>
    <property type="match status" value="5"/>
</dbReference>
<evidence type="ECO:0000256" key="3">
    <source>
        <dbReference type="ARBA" id="ARBA00022574"/>
    </source>
</evidence>
<evidence type="ECO:0000256" key="8">
    <source>
        <dbReference type="ARBA" id="ARBA00023054"/>
    </source>
</evidence>
<keyword evidence="2 11" id="KW-0963">Cytoplasm</keyword>
<dbReference type="GO" id="GO:0000132">
    <property type="term" value="P:establishment of mitotic spindle orientation"/>
    <property type="evidence" value="ECO:0007669"/>
    <property type="project" value="UniProtKB-UniRule"/>
</dbReference>
<dbReference type="InterPro" id="IPR037190">
    <property type="entry name" value="LIS1_N"/>
</dbReference>
<comment type="similarity">
    <text evidence="11">Belongs to the WD repeat LIS1/nudF family.</text>
</comment>
<dbReference type="SMART" id="SM00320">
    <property type="entry name" value="WD40"/>
    <property type="match status" value="7"/>
</dbReference>
<keyword evidence="6" id="KW-0677">Repeat</keyword>
<evidence type="ECO:0000256" key="6">
    <source>
        <dbReference type="ARBA" id="ARBA00022737"/>
    </source>
</evidence>
<evidence type="ECO:0000256" key="2">
    <source>
        <dbReference type="ARBA" id="ARBA00022490"/>
    </source>
</evidence>
<keyword evidence="9 11" id="KW-0206">Cytoskeleton</keyword>
<evidence type="ECO:0000313" key="13">
    <source>
        <dbReference type="EMBL" id="KAF6048960.1"/>
    </source>
</evidence>
<dbReference type="PROSITE" id="PS50082">
    <property type="entry name" value="WD_REPEATS_2"/>
    <property type="match status" value="3"/>
</dbReference>
<reference evidence="13" key="1">
    <citation type="submission" date="2020-03" db="EMBL/GenBank/DDBJ databases">
        <title>FDA dAtabase for Regulatory Grade micrObial Sequences (FDA-ARGOS): Supporting development and validation of Infectious Disease Dx tests.</title>
        <authorList>
            <person name="Campos J."/>
            <person name="Goldberg B."/>
            <person name="Tallon L."/>
            <person name="Sadzewicz L."/>
            <person name="Vavikolanu K."/>
            <person name="Mehta A."/>
            <person name="Aluvathingal J."/>
            <person name="Nadendla S."/>
            <person name="Nandy P."/>
            <person name="Geyer C."/>
            <person name="Yan Y."/>
            <person name="Sichtig H."/>
        </authorList>
    </citation>
    <scope>NUCLEOTIDE SEQUENCE [LARGE SCALE GENOMIC DNA]</scope>
    <source>
        <strain evidence="13">FDAARGOS_652</strain>
    </source>
</reference>
<dbReference type="PANTHER" id="PTHR22847:SF637">
    <property type="entry name" value="WD REPEAT DOMAIN 5B"/>
    <property type="match status" value="1"/>
</dbReference>
<feature type="repeat" description="WD" evidence="12">
    <location>
        <begin position="484"/>
        <end position="497"/>
    </location>
</feature>
<dbReference type="GO" id="GO:0005737">
    <property type="term" value="C:cytoplasm"/>
    <property type="evidence" value="ECO:0007669"/>
    <property type="project" value="UniProtKB-UniRule"/>
</dbReference>
<evidence type="ECO:0000256" key="7">
    <source>
        <dbReference type="ARBA" id="ARBA00022776"/>
    </source>
</evidence>
<gene>
    <name evidence="11" type="primary">PAC1</name>
    <name evidence="11" type="synonym">LIS1</name>
    <name evidence="13" type="ORF">FOB60_004343</name>
</gene>
<comment type="subcellular location">
    <subcellularLocation>
        <location evidence="11">Cytoplasm</location>
        <location evidence="11">Cytoskeleton</location>
    </subcellularLocation>
    <subcellularLocation>
        <location evidence="11">Cytoplasm</location>
        <location evidence="11">Cytoskeleton</location>
        <location evidence="11">Spindle pole</location>
    </subcellularLocation>
    <text evidence="11">Localizes to the plus ends of microtubules and the mitotic spindle poles.</text>
</comment>
<keyword evidence="8 11" id="KW-0175">Coiled coil</keyword>
<dbReference type="CDD" id="cd00200">
    <property type="entry name" value="WD40"/>
    <property type="match status" value="1"/>
</dbReference>
<comment type="function">
    <text evidence="11">Positively regulates the activity of the minus-end directed microtubule motor protein dynein. Plays a central role in positioning the mitotic spindle at the bud neck during cell division. Targets cytoplasmic dynein to microtubule plus ends, thereby promoting dynein-mediated microtubule sliding along the bud cortex and consequently the movement of the mitotic spindle to the bud neck.</text>
</comment>
<feature type="repeat" description="WD" evidence="12">
    <location>
        <begin position="210"/>
        <end position="250"/>
    </location>
</feature>
<dbReference type="AlphaFoldDB" id="A0A8X7T9K4"/>
<dbReference type="InterPro" id="IPR017252">
    <property type="entry name" value="Dynein_regulator_LIS1"/>
</dbReference>
<dbReference type="InterPro" id="IPR036322">
    <property type="entry name" value="WD40_repeat_dom_sf"/>
</dbReference>
<comment type="caution">
    <text evidence="13">The sequence shown here is derived from an EMBL/GenBank/DDBJ whole genome shotgun (WGS) entry which is preliminary data.</text>
</comment>
<dbReference type="HAMAP" id="MF_03141">
    <property type="entry name" value="lis1"/>
    <property type="match status" value="1"/>
</dbReference>
<evidence type="ECO:0000256" key="9">
    <source>
        <dbReference type="ARBA" id="ARBA00023212"/>
    </source>
</evidence>
<dbReference type="OrthoDB" id="10264588at2759"/>
<protein>
    <recommendedName>
        <fullName evidence="11">Nuclear distribution protein PAC1</fullName>
    </recommendedName>
    <alternativeName>
        <fullName evidence="11">Lissencephaly-1 homolog</fullName>
        <shortName evidence="11">LIS-1</shortName>
    </alternativeName>
    <alternativeName>
        <fullName evidence="11">nudF homolog</fullName>
    </alternativeName>
</protein>
<keyword evidence="5 11" id="KW-0493">Microtubule</keyword>
<dbReference type="GO" id="GO:0070840">
    <property type="term" value="F:dynein complex binding"/>
    <property type="evidence" value="ECO:0007669"/>
    <property type="project" value="UniProtKB-UniRule"/>
</dbReference>
<keyword evidence="10 11" id="KW-0131">Cell cycle</keyword>
<keyword evidence="1 11" id="KW-0813">Transport</keyword>
<dbReference type="GO" id="GO:0000922">
    <property type="term" value="C:spindle pole"/>
    <property type="evidence" value="ECO:0007669"/>
    <property type="project" value="UniProtKB-SubCell"/>
</dbReference>